<dbReference type="OrthoDB" id="3945102at2759"/>
<evidence type="ECO:0000313" key="3">
    <source>
        <dbReference type="Proteomes" id="UP000800096"/>
    </source>
</evidence>
<feature type="compositionally biased region" description="Polar residues" evidence="1">
    <location>
        <begin position="271"/>
        <end position="294"/>
    </location>
</feature>
<reference evidence="2" key="1">
    <citation type="journal article" date="2020" name="Stud. Mycol.">
        <title>101 Dothideomycetes genomes: a test case for predicting lifestyles and emergence of pathogens.</title>
        <authorList>
            <person name="Haridas S."/>
            <person name="Albert R."/>
            <person name="Binder M."/>
            <person name="Bloem J."/>
            <person name="Labutti K."/>
            <person name="Salamov A."/>
            <person name="Andreopoulos B."/>
            <person name="Baker S."/>
            <person name="Barry K."/>
            <person name="Bills G."/>
            <person name="Bluhm B."/>
            <person name="Cannon C."/>
            <person name="Castanera R."/>
            <person name="Culley D."/>
            <person name="Daum C."/>
            <person name="Ezra D."/>
            <person name="Gonzalez J."/>
            <person name="Henrissat B."/>
            <person name="Kuo A."/>
            <person name="Liang C."/>
            <person name="Lipzen A."/>
            <person name="Lutzoni F."/>
            <person name="Magnuson J."/>
            <person name="Mondo S."/>
            <person name="Nolan M."/>
            <person name="Ohm R."/>
            <person name="Pangilinan J."/>
            <person name="Park H.-J."/>
            <person name="Ramirez L."/>
            <person name="Alfaro M."/>
            <person name="Sun H."/>
            <person name="Tritt A."/>
            <person name="Yoshinaga Y."/>
            <person name="Zwiers L.-H."/>
            <person name="Turgeon B."/>
            <person name="Goodwin S."/>
            <person name="Spatafora J."/>
            <person name="Crous P."/>
            <person name="Grigoriev I."/>
        </authorList>
    </citation>
    <scope>NUCLEOTIDE SEQUENCE</scope>
    <source>
        <strain evidence="2">HMLAC05119</strain>
    </source>
</reference>
<evidence type="ECO:0000313" key="2">
    <source>
        <dbReference type="EMBL" id="KAF1920831.1"/>
    </source>
</evidence>
<gene>
    <name evidence="2" type="ORF">BDU57DRAFT_26781</name>
</gene>
<dbReference type="Proteomes" id="UP000800096">
    <property type="component" value="Unassembled WGS sequence"/>
</dbReference>
<protein>
    <recommendedName>
        <fullName evidence="4">BTB domain-containing protein</fullName>
    </recommendedName>
</protein>
<sequence length="369" mass="41535">MDDLRFLEPLGEYIDNSNAVLKAVDGDGRVCHISHRINPFRLIDKCPLLYHAFECGVKDRPQASIEAPSQTAVISLLRYCYTGSYLPFTAEDAPVTLLVHAHVYKMAEDFDIPELQLQAHGNFSVQVDCACSLSTPPHDLLETIRFVYIYFASPQARQQQGLVNTLLNYCISVFQYHQLGESVGFLEVVQQLPEFRQDLCRTNMERNFQDDCAFDIIRLALDALEPQRSTYPTLLASRDLPEVMLYDRPPSPLRLTLPHHIPNAEARPDQGYQSDTSTTSEATMQPSSFTSGQSTLVHRPKFSTMDVGFATDSSTEDEGFSIVHRPRRPITPTLEDLMSSPEIIPSRPIDVLAATGSDYPDDDDDWTML</sequence>
<keyword evidence="3" id="KW-1185">Reference proteome</keyword>
<feature type="region of interest" description="Disordered" evidence="1">
    <location>
        <begin position="262"/>
        <end position="294"/>
    </location>
</feature>
<name>A0A6A5QYI5_AMPQU</name>
<dbReference type="EMBL" id="ML979132">
    <property type="protein sequence ID" value="KAF1920831.1"/>
    <property type="molecule type" value="Genomic_DNA"/>
</dbReference>
<evidence type="ECO:0000256" key="1">
    <source>
        <dbReference type="SAM" id="MobiDB-lite"/>
    </source>
</evidence>
<dbReference type="AlphaFoldDB" id="A0A6A5QYI5"/>
<accession>A0A6A5QYI5</accession>
<proteinExistence type="predicted"/>
<organism evidence="2 3">
    <name type="scientific">Ampelomyces quisqualis</name>
    <name type="common">Powdery mildew agent</name>
    <dbReference type="NCBI Taxonomy" id="50730"/>
    <lineage>
        <taxon>Eukaryota</taxon>
        <taxon>Fungi</taxon>
        <taxon>Dikarya</taxon>
        <taxon>Ascomycota</taxon>
        <taxon>Pezizomycotina</taxon>
        <taxon>Dothideomycetes</taxon>
        <taxon>Pleosporomycetidae</taxon>
        <taxon>Pleosporales</taxon>
        <taxon>Pleosporineae</taxon>
        <taxon>Phaeosphaeriaceae</taxon>
        <taxon>Ampelomyces</taxon>
    </lineage>
</organism>
<evidence type="ECO:0008006" key="4">
    <source>
        <dbReference type="Google" id="ProtNLM"/>
    </source>
</evidence>